<protein>
    <recommendedName>
        <fullName evidence="5">Antigen I/II N-terminal domain-containing protein</fullName>
    </recommendedName>
</protein>
<evidence type="ECO:0000313" key="4">
    <source>
        <dbReference type="Proteomes" id="UP000075806"/>
    </source>
</evidence>
<feature type="region of interest" description="Disordered" evidence="2">
    <location>
        <begin position="25"/>
        <end position="56"/>
    </location>
</feature>
<proteinExistence type="predicted"/>
<sequence length="213" mass="23896">MKKNLIWLALLIGILILTACGGNDEVSNSDESAEAEESENPAEENEEEEQQEANVDKGLFNVEITLPAMFFEDMTEDEIKASAEEEGINDVTVNENGTVIYKVSKAQHKELLDEMEANIQTALEEIINDEEITSIKNITNNKSYSEFTVTVDREQFENSFDGFMLFSLGILGMYYQVFDGQDGEKAKVTVNLEDEASGETFSEMVFPDDLELE</sequence>
<keyword evidence="1" id="KW-0175">Coiled coil</keyword>
<dbReference type="PROSITE" id="PS51257">
    <property type="entry name" value="PROKAR_LIPOPROTEIN"/>
    <property type="match status" value="1"/>
</dbReference>
<dbReference type="STRING" id="519424.AZF04_13840"/>
<reference evidence="3" key="1">
    <citation type="submission" date="2016-02" db="EMBL/GenBank/DDBJ databases">
        <title>Genome sequence of Bacillus trypoxylicola KCTC 13244(T).</title>
        <authorList>
            <person name="Jeong H."/>
            <person name="Park S.-H."/>
            <person name="Choi S.-K."/>
        </authorList>
    </citation>
    <scope>NUCLEOTIDE SEQUENCE [LARGE SCALE GENOMIC DNA]</scope>
    <source>
        <strain evidence="3">KCTC 13244</strain>
    </source>
</reference>
<keyword evidence="4" id="KW-1185">Reference proteome</keyword>
<evidence type="ECO:0008006" key="5">
    <source>
        <dbReference type="Google" id="ProtNLM"/>
    </source>
</evidence>
<dbReference type="AlphaFoldDB" id="A0A161P4K7"/>
<accession>A0A161P4K7</accession>
<dbReference type="OrthoDB" id="1849839at2"/>
<organism evidence="3 4">
    <name type="scientific">Alkalihalobacillus trypoxylicola</name>
    <dbReference type="NCBI Taxonomy" id="519424"/>
    <lineage>
        <taxon>Bacteria</taxon>
        <taxon>Bacillati</taxon>
        <taxon>Bacillota</taxon>
        <taxon>Bacilli</taxon>
        <taxon>Bacillales</taxon>
        <taxon>Bacillaceae</taxon>
        <taxon>Alkalihalobacillus</taxon>
    </lineage>
</organism>
<evidence type="ECO:0000256" key="2">
    <source>
        <dbReference type="SAM" id="MobiDB-lite"/>
    </source>
</evidence>
<evidence type="ECO:0000313" key="3">
    <source>
        <dbReference type="EMBL" id="KYG25566.1"/>
    </source>
</evidence>
<dbReference type="RefSeq" id="WP_061950335.1">
    <property type="nucleotide sequence ID" value="NZ_LTAO01000040.1"/>
</dbReference>
<dbReference type="EMBL" id="LTAO01000040">
    <property type="protein sequence ID" value="KYG25566.1"/>
    <property type="molecule type" value="Genomic_DNA"/>
</dbReference>
<evidence type="ECO:0000256" key="1">
    <source>
        <dbReference type="SAM" id="Coils"/>
    </source>
</evidence>
<name>A0A161P4K7_9BACI</name>
<comment type="caution">
    <text evidence="3">The sequence shown here is derived from an EMBL/GenBank/DDBJ whole genome shotgun (WGS) entry which is preliminary data.</text>
</comment>
<feature type="coiled-coil region" evidence="1">
    <location>
        <begin position="105"/>
        <end position="132"/>
    </location>
</feature>
<gene>
    <name evidence="3" type="ORF">AZF04_13840</name>
</gene>
<dbReference type="Proteomes" id="UP000075806">
    <property type="component" value="Unassembled WGS sequence"/>
</dbReference>
<feature type="compositionally biased region" description="Acidic residues" evidence="2">
    <location>
        <begin position="27"/>
        <end position="51"/>
    </location>
</feature>